<dbReference type="PANTHER" id="PTHR11877:SF99">
    <property type="entry name" value="1,3,6,8-TETRAHYDROXYNAPHTHALENE SYNTHASE"/>
    <property type="match status" value="1"/>
</dbReference>
<dbReference type="EMBL" id="JBEPBX010000016">
    <property type="protein sequence ID" value="MER6615406.1"/>
    <property type="molecule type" value="Genomic_DNA"/>
</dbReference>
<evidence type="ECO:0000256" key="3">
    <source>
        <dbReference type="ARBA" id="ARBA00023315"/>
    </source>
</evidence>
<dbReference type="InterPro" id="IPR012328">
    <property type="entry name" value="Chalcone/stilbene_synt_C"/>
</dbReference>
<dbReference type="PIRSF" id="PIRSF000451">
    <property type="entry name" value="PKS_III"/>
    <property type="match status" value="1"/>
</dbReference>
<dbReference type="Pfam" id="PF02797">
    <property type="entry name" value="Chal_sti_synt_C"/>
    <property type="match status" value="1"/>
</dbReference>
<dbReference type="InterPro" id="IPR001099">
    <property type="entry name" value="Chalcone/stilbene_synt_N"/>
</dbReference>
<accession>A0ABV1UXB7</accession>
<gene>
    <name evidence="6" type="ORF">ABT276_18975</name>
</gene>
<comment type="caution">
    <text evidence="6">The sequence shown here is derived from an EMBL/GenBank/DDBJ whole genome shotgun (WGS) entry which is preliminary data.</text>
</comment>
<comment type="similarity">
    <text evidence="1">Belongs to the thiolase-like superfamily. Chalcone/stilbene synthases family.</text>
</comment>
<evidence type="ECO:0000256" key="2">
    <source>
        <dbReference type="ARBA" id="ARBA00022679"/>
    </source>
</evidence>
<evidence type="ECO:0000259" key="4">
    <source>
        <dbReference type="Pfam" id="PF00195"/>
    </source>
</evidence>
<reference evidence="6 7" key="1">
    <citation type="submission" date="2024-06" db="EMBL/GenBank/DDBJ databases">
        <title>The Natural Products Discovery Center: Release of the First 8490 Sequenced Strains for Exploring Actinobacteria Biosynthetic Diversity.</title>
        <authorList>
            <person name="Kalkreuter E."/>
            <person name="Kautsar S.A."/>
            <person name="Yang D."/>
            <person name="Bader C.D."/>
            <person name="Teijaro C.N."/>
            <person name="Fluegel L."/>
            <person name="Davis C.M."/>
            <person name="Simpson J.R."/>
            <person name="Lauterbach L."/>
            <person name="Steele A.D."/>
            <person name="Gui C."/>
            <person name="Meng S."/>
            <person name="Li G."/>
            <person name="Viehrig K."/>
            <person name="Ye F."/>
            <person name="Su P."/>
            <person name="Kiefer A.F."/>
            <person name="Nichols A."/>
            <person name="Cepeda A.J."/>
            <person name="Yan W."/>
            <person name="Fan B."/>
            <person name="Jiang Y."/>
            <person name="Adhikari A."/>
            <person name="Zheng C.-J."/>
            <person name="Schuster L."/>
            <person name="Cowan T.M."/>
            <person name="Smanski M.J."/>
            <person name="Chevrette M.G."/>
            <person name="De Carvalho L.P.S."/>
            <person name="Shen B."/>
        </authorList>
    </citation>
    <scope>NUCLEOTIDE SEQUENCE [LARGE SCALE GENOMIC DNA]</scope>
    <source>
        <strain evidence="6 7">NPDC000837</strain>
    </source>
</reference>
<evidence type="ECO:0000256" key="1">
    <source>
        <dbReference type="ARBA" id="ARBA00005531"/>
    </source>
</evidence>
<organism evidence="6 7">
    <name type="scientific">Streptomyces xantholiticus</name>
    <dbReference type="NCBI Taxonomy" id="68285"/>
    <lineage>
        <taxon>Bacteria</taxon>
        <taxon>Bacillati</taxon>
        <taxon>Actinomycetota</taxon>
        <taxon>Actinomycetes</taxon>
        <taxon>Kitasatosporales</taxon>
        <taxon>Streptomycetaceae</taxon>
        <taxon>Streptomyces</taxon>
    </lineage>
</organism>
<proteinExistence type="inferred from homology"/>
<dbReference type="RefSeq" id="WP_351976983.1">
    <property type="nucleotide sequence ID" value="NZ_JBEPBX010000016.1"/>
</dbReference>
<evidence type="ECO:0000313" key="6">
    <source>
        <dbReference type="EMBL" id="MER6615406.1"/>
    </source>
</evidence>
<feature type="domain" description="Chalcone/stilbene synthase C-terminal" evidence="5">
    <location>
        <begin position="243"/>
        <end position="376"/>
    </location>
</feature>
<dbReference type="SUPFAM" id="SSF53901">
    <property type="entry name" value="Thiolase-like"/>
    <property type="match status" value="1"/>
</dbReference>
<name>A0ABV1UXB7_9ACTN</name>
<keyword evidence="3" id="KW-0012">Acyltransferase</keyword>
<dbReference type="Pfam" id="PF00195">
    <property type="entry name" value="Chal_sti_synt_N"/>
    <property type="match status" value="1"/>
</dbReference>
<dbReference type="Proteomes" id="UP001445472">
    <property type="component" value="Unassembled WGS sequence"/>
</dbReference>
<feature type="domain" description="Chalcone/stilbene synthase N-terminal" evidence="4">
    <location>
        <begin position="28"/>
        <end position="222"/>
    </location>
</feature>
<dbReference type="PANTHER" id="PTHR11877">
    <property type="entry name" value="HYDROXYMETHYLGLUTARYL-COA SYNTHASE"/>
    <property type="match status" value="1"/>
</dbReference>
<evidence type="ECO:0000259" key="5">
    <source>
        <dbReference type="Pfam" id="PF02797"/>
    </source>
</evidence>
<dbReference type="CDD" id="cd00831">
    <property type="entry name" value="CHS_like"/>
    <property type="match status" value="1"/>
</dbReference>
<keyword evidence="2" id="KW-0808">Transferase</keyword>
<dbReference type="InterPro" id="IPR016039">
    <property type="entry name" value="Thiolase-like"/>
</dbReference>
<dbReference type="Gene3D" id="3.40.47.10">
    <property type="match status" value="2"/>
</dbReference>
<keyword evidence="7" id="KW-1185">Reference proteome</keyword>
<protein>
    <submittedName>
        <fullName evidence="6">3-oxoacyl-[acyl-carrier-protein] synthase III C-terminal domain-containing protein</fullName>
    </submittedName>
</protein>
<sequence>MRVPVAVDDLVAPSTVGERHTVIDRGTSVAAVHTALPPHRYAQSDLTELIADLCLEPGADRALLRRLHTSAGVRTRHLALPIEQYAGLGDFGQANAAWMTVGLALAEEALSGALDAAGLTAADIDLLVCTSITGVAAPSLDARLAVRMGMRADVKRVPVFGLGCVGGAAGLGRLHDYLLGHPDDTAVLLSVELCSLTLQRDGSLANLVAGALFGDGAAAVVARGGDAGRRGAGWPMVAATRGHLYPDTEHLLGWRIGASGFRVVVDAGIPDVVRTHLGGDLRNFLATHGLVPDDIGTWVCHPGGPKVLAAVGDALELPDGALDSSWRSLAGVGNLSSASVLRVLEDVATRCRPDPGTWGVLLAMGPGFCAEFVLLRW</sequence>
<dbReference type="InterPro" id="IPR011141">
    <property type="entry name" value="Polyketide_synthase_type-III"/>
</dbReference>
<evidence type="ECO:0000313" key="7">
    <source>
        <dbReference type="Proteomes" id="UP001445472"/>
    </source>
</evidence>